<feature type="chain" id="PRO_5003116360" evidence="4">
    <location>
        <begin position="28"/>
        <end position="645"/>
    </location>
</feature>
<dbReference type="RefSeq" id="WP_013216689.1">
    <property type="nucleotide sequence ID" value="NC_014313.1"/>
</dbReference>
<dbReference type="HOGENOM" id="CLU_023171_0_0_5"/>
<evidence type="ECO:0000256" key="3">
    <source>
        <dbReference type="ARBA" id="ARBA00022729"/>
    </source>
</evidence>
<dbReference type="Gene3D" id="3.40.190.10">
    <property type="entry name" value="Periplasmic binding protein-like II"/>
    <property type="match status" value="1"/>
</dbReference>
<dbReference type="AlphaFoldDB" id="D8JTY2"/>
<evidence type="ECO:0000256" key="1">
    <source>
        <dbReference type="ARBA" id="ARBA00004418"/>
    </source>
</evidence>
<dbReference type="InterPro" id="IPR030678">
    <property type="entry name" value="Peptide/Ni-bd"/>
</dbReference>
<dbReference type="Gene3D" id="3.10.105.10">
    <property type="entry name" value="Dipeptide-binding Protein, Domain 3"/>
    <property type="match status" value="1"/>
</dbReference>
<dbReference type="GO" id="GO:0042884">
    <property type="term" value="P:microcin transport"/>
    <property type="evidence" value="ECO:0007669"/>
    <property type="project" value="TreeGrafter"/>
</dbReference>
<dbReference type="STRING" id="582899.Hden_2734"/>
<feature type="domain" description="Solute-binding protein family 5" evidence="5">
    <location>
        <begin position="111"/>
        <end position="544"/>
    </location>
</feature>
<comment type="similarity">
    <text evidence="2">Belongs to the bacterial solute-binding protein 5 family.</text>
</comment>
<proteinExistence type="inferred from homology"/>
<evidence type="ECO:0000256" key="4">
    <source>
        <dbReference type="SAM" id="SignalP"/>
    </source>
</evidence>
<accession>D8JTY2</accession>
<evidence type="ECO:0000256" key="2">
    <source>
        <dbReference type="ARBA" id="ARBA00005695"/>
    </source>
</evidence>
<name>D8JTY2_HYPDA</name>
<dbReference type="OrthoDB" id="9803988at2"/>
<dbReference type="InterPro" id="IPR000914">
    <property type="entry name" value="SBP_5_dom"/>
</dbReference>
<dbReference type="PIRSF" id="PIRSF002741">
    <property type="entry name" value="MppA"/>
    <property type="match status" value="1"/>
</dbReference>
<dbReference type="eggNOG" id="COG4166">
    <property type="taxonomic scope" value="Bacteria"/>
</dbReference>
<evidence type="ECO:0000313" key="7">
    <source>
        <dbReference type="Proteomes" id="UP000002033"/>
    </source>
</evidence>
<dbReference type="PANTHER" id="PTHR30290">
    <property type="entry name" value="PERIPLASMIC BINDING COMPONENT OF ABC TRANSPORTER"/>
    <property type="match status" value="1"/>
</dbReference>
<keyword evidence="3 4" id="KW-0732">Signal</keyword>
<dbReference type="KEGG" id="hdn:Hden_2734"/>
<keyword evidence="7" id="KW-1185">Reference proteome</keyword>
<protein>
    <submittedName>
        <fullName evidence="6">Extracellular solute-binding protein family 5</fullName>
    </submittedName>
</protein>
<dbReference type="GO" id="GO:0015833">
    <property type="term" value="P:peptide transport"/>
    <property type="evidence" value="ECO:0007669"/>
    <property type="project" value="TreeGrafter"/>
</dbReference>
<feature type="signal peptide" evidence="4">
    <location>
        <begin position="1"/>
        <end position="27"/>
    </location>
</feature>
<dbReference type="GO" id="GO:0043190">
    <property type="term" value="C:ATP-binding cassette (ABC) transporter complex"/>
    <property type="evidence" value="ECO:0007669"/>
    <property type="project" value="InterPro"/>
</dbReference>
<dbReference type="PANTHER" id="PTHR30290:SF64">
    <property type="entry name" value="ABC TRANSPORTER PERIPLASMIC BINDING PROTEIN"/>
    <property type="match status" value="1"/>
</dbReference>
<evidence type="ECO:0000259" key="5">
    <source>
        <dbReference type="Pfam" id="PF00496"/>
    </source>
</evidence>
<dbReference type="InterPro" id="IPR039424">
    <property type="entry name" value="SBP_5"/>
</dbReference>
<sequence precursor="true">MRMRLTSFAFAAMAFLSSPPLSNGARANESQCHPAISLIGEPKYGADFKHFDWVNPDAPKGGTLRQWADGTFDTLNPFSDKGVKAGGLNLIYDSLFANSPDEPETQYGLIAECASYPDDFSSVTFKLRPEAKFNDGTPITPEDVIFSFDEFKKVNPFYAFYYKNVVKAEKTGDHEVKFTFDSTGNRELPMIVGQISVVPKAYWEGKDANGRQRSLGETTVEVPLGNGVYKIKSVDMGRRITYERVADYWAKDLPVMRGQYNFDTLEVTYYRDRSPAFEDFKTGKLDFWLENRAAAWAAQYDFDALKKGLVKKEALPVKRVAGMQSFAFNTRRAQFQDPRVRQAFNLLFNFEETNKKLFYGSYVRLNSFFENSDLASKGLPEGRELEILNEIKSEVPPEVFTTEWKNPVNDKDGDYRKHQQDALKLFEAAGWQIKSEATDDGSCGFFCKAMRAVGLSSAKTARVLRNDKGEQLTAEFLINGDTFQNIILPYIQNLKAIGINASVRAVDDAQYKQREDNRDFDIIVDTFAQSNSPGNEQRDFWGSAAADKTGSRNTIGIKNPAVDKLIDKIVFAKDRADLVAATHALDRVLLWNFYVVPQWYYPYERIAYWDIFGRPQTLPSQSASLLQVWWLDADKQKAVATAKAK</sequence>
<evidence type="ECO:0000313" key="6">
    <source>
        <dbReference type="EMBL" id="ADJ24530.1"/>
    </source>
</evidence>
<dbReference type="EMBL" id="CP002083">
    <property type="protein sequence ID" value="ADJ24530.1"/>
    <property type="molecule type" value="Genomic_DNA"/>
</dbReference>
<dbReference type="Pfam" id="PF00496">
    <property type="entry name" value="SBP_bac_5"/>
    <property type="match status" value="1"/>
</dbReference>
<gene>
    <name evidence="6" type="ordered locus">Hden_2734</name>
</gene>
<dbReference type="Proteomes" id="UP000002033">
    <property type="component" value="Chromosome"/>
</dbReference>
<reference evidence="7" key="1">
    <citation type="journal article" date="2011" name="J. Bacteriol.">
        <title>Genome sequences of eight morphologically diverse alphaproteobacteria.</title>
        <authorList>
            <consortium name="US DOE Joint Genome Institute"/>
            <person name="Brown P.J."/>
            <person name="Kysela D.T."/>
            <person name="Buechlein A."/>
            <person name="Hemmerich C."/>
            <person name="Brun Y.V."/>
        </authorList>
    </citation>
    <scope>NUCLEOTIDE SEQUENCE [LARGE SCALE GENOMIC DNA]</scope>
    <source>
        <strain evidence="7">ATCC 51888 / DSM 1869 / NCIB 11706 / TK 0415</strain>
    </source>
</reference>
<dbReference type="GO" id="GO:1904680">
    <property type="term" value="F:peptide transmembrane transporter activity"/>
    <property type="evidence" value="ECO:0007669"/>
    <property type="project" value="TreeGrafter"/>
</dbReference>
<organism evidence="6 7">
    <name type="scientific">Hyphomicrobium denitrificans (strain ATCC 51888 / DSM 1869 / NCIMB 11706 / TK 0415)</name>
    <dbReference type="NCBI Taxonomy" id="582899"/>
    <lineage>
        <taxon>Bacteria</taxon>
        <taxon>Pseudomonadati</taxon>
        <taxon>Pseudomonadota</taxon>
        <taxon>Alphaproteobacteria</taxon>
        <taxon>Hyphomicrobiales</taxon>
        <taxon>Hyphomicrobiaceae</taxon>
        <taxon>Hyphomicrobium</taxon>
    </lineage>
</organism>
<dbReference type="SUPFAM" id="SSF53850">
    <property type="entry name" value="Periplasmic binding protein-like II"/>
    <property type="match status" value="1"/>
</dbReference>
<dbReference type="GO" id="GO:0030288">
    <property type="term" value="C:outer membrane-bounded periplasmic space"/>
    <property type="evidence" value="ECO:0007669"/>
    <property type="project" value="TreeGrafter"/>
</dbReference>
<dbReference type="CDD" id="cd08497">
    <property type="entry name" value="MbnE-like"/>
    <property type="match status" value="1"/>
</dbReference>
<comment type="subcellular location">
    <subcellularLocation>
        <location evidence="1">Periplasm</location>
    </subcellularLocation>
</comment>